<evidence type="ECO:0000256" key="2">
    <source>
        <dbReference type="ARBA" id="ARBA00022525"/>
    </source>
</evidence>
<dbReference type="InterPro" id="IPR001254">
    <property type="entry name" value="Trypsin_dom"/>
</dbReference>
<protein>
    <submittedName>
        <fullName evidence="8">Haptoglobin-like</fullName>
    </submittedName>
</protein>
<evidence type="ECO:0000256" key="6">
    <source>
        <dbReference type="ARBA" id="ARBA00024195"/>
    </source>
</evidence>
<comment type="subcellular location">
    <subcellularLocation>
        <location evidence="1">Secreted</location>
    </subcellularLocation>
</comment>
<keyword evidence="3" id="KW-0732">Signal</keyword>
<evidence type="ECO:0000256" key="4">
    <source>
        <dbReference type="ARBA" id="ARBA00023157"/>
    </source>
</evidence>
<name>A0AAV1EM29_XYRNO</name>
<comment type="similarity">
    <text evidence="6">Belongs to the peptidase S1 family. CLIP subfamily.</text>
</comment>
<dbReference type="Gene3D" id="2.40.10.10">
    <property type="entry name" value="Trypsin-like serine proteases"/>
    <property type="match status" value="2"/>
</dbReference>
<reference evidence="8" key="1">
    <citation type="submission" date="2023-08" db="EMBL/GenBank/DDBJ databases">
        <authorList>
            <person name="Alioto T."/>
            <person name="Alioto T."/>
            <person name="Gomez Garrido J."/>
        </authorList>
    </citation>
    <scope>NUCLEOTIDE SEQUENCE</scope>
</reference>
<sequence length="327" mass="35839">MNYFGAMEKFPKPVSRYKYSQPVNALHTPEESSNLFSRSKLIPSTRCATRLASLRSRRMVAATLAPNVPWQAMVYLSDSVMTGGYAGGALISDRWVLTAGRNLFVRKTRQDTRGQSPLIPKVYLGITGRPEAVESKEVAVQKVVLHPGFQNHTDWDNDLALIQLKEPVVMSDKVTPIPLPERGQRIPNGGVIAGWGWGTDFTLATSLKHLVLPLAANSFCHDAYAGNLLSPTVDDNMICTSGLQFGSNVCFGDAGGALVVEDPNTQEIFAAGILSYDKPCRRDTYAVYMKISAYLPWIHSVIRGDTETSAAVRSQAVTKMISLQRGF</sequence>
<dbReference type="EMBL" id="OY660864">
    <property type="protein sequence ID" value="CAJ1049796.1"/>
    <property type="molecule type" value="Genomic_DNA"/>
</dbReference>
<dbReference type="PROSITE" id="PS50240">
    <property type="entry name" value="TRYPSIN_DOM"/>
    <property type="match status" value="1"/>
</dbReference>
<evidence type="ECO:0000313" key="9">
    <source>
        <dbReference type="Proteomes" id="UP001178508"/>
    </source>
</evidence>
<dbReference type="InterPro" id="IPR043504">
    <property type="entry name" value="Peptidase_S1_PA_chymotrypsin"/>
</dbReference>
<dbReference type="AlphaFoldDB" id="A0AAV1EM29"/>
<dbReference type="GO" id="GO:0006508">
    <property type="term" value="P:proteolysis"/>
    <property type="evidence" value="ECO:0007669"/>
    <property type="project" value="InterPro"/>
</dbReference>
<dbReference type="PRINTS" id="PR00722">
    <property type="entry name" value="CHYMOTRYPSIN"/>
</dbReference>
<dbReference type="InterPro" id="IPR051487">
    <property type="entry name" value="Ser/Thr_Proteases_Immune/Dev"/>
</dbReference>
<keyword evidence="9" id="KW-1185">Reference proteome</keyword>
<dbReference type="GO" id="GO:0005576">
    <property type="term" value="C:extracellular region"/>
    <property type="evidence" value="ECO:0007669"/>
    <property type="project" value="UniProtKB-SubCell"/>
</dbReference>
<dbReference type="GO" id="GO:0004252">
    <property type="term" value="F:serine-type endopeptidase activity"/>
    <property type="evidence" value="ECO:0007669"/>
    <property type="project" value="InterPro"/>
</dbReference>
<dbReference type="SUPFAM" id="SSF50494">
    <property type="entry name" value="Trypsin-like serine proteases"/>
    <property type="match status" value="1"/>
</dbReference>
<keyword evidence="2" id="KW-0964">Secreted</keyword>
<dbReference type="InterPro" id="IPR009003">
    <property type="entry name" value="Peptidase_S1_PA"/>
</dbReference>
<dbReference type="CDD" id="cd00190">
    <property type="entry name" value="Tryp_SPc"/>
    <property type="match status" value="1"/>
</dbReference>
<dbReference type="Proteomes" id="UP001178508">
    <property type="component" value="Chromosome 1"/>
</dbReference>
<evidence type="ECO:0000313" key="8">
    <source>
        <dbReference type="EMBL" id="CAJ1049796.1"/>
    </source>
</evidence>
<dbReference type="InterPro" id="IPR001314">
    <property type="entry name" value="Peptidase_S1A"/>
</dbReference>
<evidence type="ECO:0000256" key="3">
    <source>
        <dbReference type="ARBA" id="ARBA00022729"/>
    </source>
</evidence>
<feature type="domain" description="Peptidase S1" evidence="7">
    <location>
        <begin position="59"/>
        <end position="303"/>
    </location>
</feature>
<evidence type="ECO:0000259" key="7">
    <source>
        <dbReference type="PROSITE" id="PS50240"/>
    </source>
</evidence>
<keyword evidence="5" id="KW-0325">Glycoprotein</keyword>
<organism evidence="8 9">
    <name type="scientific">Xyrichtys novacula</name>
    <name type="common">Pearly razorfish</name>
    <name type="synonym">Hemipteronotus novacula</name>
    <dbReference type="NCBI Taxonomy" id="13765"/>
    <lineage>
        <taxon>Eukaryota</taxon>
        <taxon>Metazoa</taxon>
        <taxon>Chordata</taxon>
        <taxon>Craniata</taxon>
        <taxon>Vertebrata</taxon>
        <taxon>Euteleostomi</taxon>
        <taxon>Actinopterygii</taxon>
        <taxon>Neopterygii</taxon>
        <taxon>Teleostei</taxon>
        <taxon>Neoteleostei</taxon>
        <taxon>Acanthomorphata</taxon>
        <taxon>Eupercaria</taxon>
        <taxon>Labriformes</taxon>
        <taxon>Labridae</taxon>
        <taxon>Xyrichtys</taxon>
    </lineage>
</organism>
<proteinExistence type="inferred from homology"/>
<dbReference type="SMART" id="SM00020">
    <property type="entry name" value="Tryp_SPc"/>
    <property type="match status" value="1"/>
</dbReference>
<dbReference type="FunFam" id="2.40.10.10:FF:000054">
    <property type="entry name" value="Complement C1r subcomponent"/>
    <property type="match status" value="1"/>
</dbReference>
<gene>
    <name evidence="8" type="ORF">XNOV1_A031029</name>
</gene>
<dbReference type="PANTHER" id="PTHR24256">
    <property type="entry name" value="TRYPTASE-RELATED"/>
    <property type="match status" value="1"/>
</dbReference>
<accession>A0AAV1EM29</accession>
<keyword evidence="4" id="KW-1015">Disulfide bond</keyword>
<dbReference type="Pfam" id="PF00089">
    <property type="entry name" value="Trypsin"/>
    <property type="match status" value="1"/>
</dbReference>
<evidence type="ECO:0000256" key="5">
    <source>
        <dbReference type="ARBA" id="ARBA00023180"/>
    </source>
</evidence>
<evidence type="ECO:0000256" key="1">
    <source>
        <dbReference type="ARBA" id="ARBA00004613"/>
    </source>
</evidence>